<gene>
    <name evidence="1" type="ORF">FWK35_00031338</name>
</gene>
<sequence>MEILNYPAKSRFSPEVTFAQATLGGTANAGSDNTKNLKKKSKILDYFNKSEELNEATAHIDIAHVYVHNPQEV</sequence>
<name>A0A6G0YF86_APHCR</name>
<organism evidence="1 2">
    <name type="scientific">Aphis craccivora</name>
    <name type="common">Cowpea aphid</name>
    <dbReference type="NCBI Taxonomy" id="307492"/>
    <lineage>
        <taxon>Eukaryota</taxon>
        <taxon>Metazoa</taxon>
        <taxon>Ecdysozoa</taxon>
        <taxon>Arthropoda</taxon>
        <taxon>Hexapoda</taxon>
        <taxon>Insecta</taxon>
        <taxon>Pterygota</taxon>
        <taxon>Neoptera</taxon>
        <taxon>Paraneoptera</taxon>
        <taxon>Hemiptera</taxon>
        <taxon>Sternorrhyncha</taxon>
        <taxon>Aphidomorpha</taxon>
        <taxon>Aphidoidea</taxon>
        <taxon>Aphididae</taxon>
        <taxon>Aphidini</taxon>
        <taxon>Aphis</taxon>
        <taxon>Aphis</taxon>
    </lineage>
</organism>
<comment type="caution">
    <text evidence="1">The sequence shown here is derived from an EMBL/GenBank/DDBJ whole genome shotgun (WGS) entry which is preliminary data.</text>
</comment>
<dbReference type="AlphaFoldDB" id="A0A6G0YF86"/>
<proteinExistence type="predicted"/>
<keyword evidence="2" id="KW-1185">Reference proteome</keyword>
<reference evidence="1 2" key="1">
    <citation type="submission" date="2019-08" db="EMBL/GenBank/DDBJ databases">
        <title>Whole genome of Aphis craccivora.</title>
        <authorList>
            <person name="Voronova N.V."/>
            <person name="Shulinski R.S."/>
            <person name="Bandarenka Y.V."/>
            <person name="Zhorov D.G."/>
            <person name="Warner D."/>
        </authorList>
    </citation>
    <scope>NUCLEOTIDE SEQUENCE [LARGE SCALE GENOMIC DNA]</scope>
    <source>
        <strain evidence="1">180601</strain>
        <tissue evidence="1">Whole Body</tissue>
    </source>
</reference>
<evidence type="ECO:0000313" key="1">
    <source>
        <dbReference type="EMBL" id="KAF0754843.1"/>
    </source>
</evidence>
<accession>A0A6G0YF86</accession>
<dbReference type="EMBL" id="VUJU01004302">
    <property type="protein sequence ID" value="KAF0754843.1"/>
    <property type="molecule type" value="Genomic_DNA"/>
</dbReference>
<protein>
    <submittedName>
        <fullName evidence="1">Uncharacterized protein</fullName>
    </submittedName>
</protein>
<evidence type="ECO:0000313" key="2">
    <source>
        <dbReference type="Proteomes" id="UP000478052"/>
    </source>
</evidence>
<dbReference type="Proteomes" id="UP000478052">
    <property type="component" value="Unassembled WGS sequence"/>
</dbReference>